<feature type="compositionally biased region" description="Polar residues" evidence="5">
    <location>
        <begin position="307"/>
        <end position="329"/>
    </location>
</feature>
<sequence length="539" mass="59371">MDPMDYVYNNHPRSSATQYDPVHAVAGSWGPQPNPPPSRAAPFPWAHPPRTSPTLHRIPALDPYQIPSNGGLPPPYPGFYGTPLPNEFPGQAPQHFHLPYGHSPPRRNHHPPSVPSPRPPREVQSPTRTTQPTVSRRPHPRARRSMSRFQPPDLGDEEDDELARQFLDQLRRNGYHGDLTGLDDQFLRQIQLVRGSSNVQQVASKRTLQSLQSVEIKDLDESDRVCIICYNEFGTETPEGINEAPLRLPKCKHVFGDHCIKKWFENSDNCPYCRDKVPSEPKNVISSSRAFLTMMRIRAHHTPETARGTSRPTTLESELGNRQNPTSGRRSPPEDVGEQQRRTRPRRGDPSAPPRSSAQSAPAATSATSVPSALSVQSAPPVPAAPAVPNVYNTQFSSTGPTPVTPQTSMPRQRMASQPSHRGWNHPPASWETVGGVRRMSSPPTSMSGSAPSFYPQGPNNMDYTIRNISNDAPFLPIPPPASSMLPNPLHPTGDFTQRRRQQDAANISGLRPHLVNMPVGSGNGGHASLIHDNANQSL</sequence>
<dbReference type="PANTHER" id="PTHR22763:SF162">
    <property type="entry name" value="TRANSMEMBRANE E3 UBIQUITIN-PROTEIN LIGASE 1"/>
    <property type="match status" value="1"/>
</dbReference>
<feature type="compositionally biased region" description="Polar residues" evidence="5">
    <location>
        <begin position="393"/>
        <end position="420"/>
    </location>
</feature>
<dbReference type="InterPro" id="IPR013083">
    <property type="entry name" value="Znf_RING/FYVE/PHD"/>
</dbReference>
<feature type="compositionally biased region" description="Polar residues" evidence="5">
    <location>
        <begin position="442"/>
        <end position="451"/>
    </location>
</feature>
<comment type="caution">
    <text evidence="7">The sequence shown here is derived from an EMBL/GenBank/DDBJ whole genome shotgun (WGS) entry which is preliminary data.</text>
</comment>
<evidence type="ECO:0000256" key="5">
    <source>
        <dbReference type="SAM" id="MobiDB-lite"/>
    </source>
</evidence>
<dbReference type="PANTHER" id="PTHR22763">
    <property type="entry name" value="RING ZINC FINGER PROTEIN"/>
    <property type="match status" value="1"/>
</dbReference>
<feature type="region of interest" description="Disordered" evidence="5">
    <location>
        <begin position="300"/>
        <end position="381"/>
    </location>
</feature>
<proteinExistence type="predicted"/>
<evidence type="ECO:0000313" key="8">
    <source>
        <dbReference type="Proteomes" id="UP000777438"/>
    </source>
</evidence>
<feature type="region of interest" description="Disordered" evidence="5">
    <location>
        <begin position="393"/>
        <end position="456"/>
    </location>
</feature>
<evidence type="ECO:0000256" key="2">
    <source>
        <dbReference type="ARBA" id="ARBA00022771"/>
    </source>
</evidence>
<dbReference type="GO" id="GO:0043161">
    <property type="term" value="P:proteasome-mediated ubiquitin-dependent protein catabolic process"/>
    <property type="evidence" value="ECO:0007669"/>
    <property type="project" value="TreeGrafter"/>
</dbReference>
<dbReference type="Proteomes" id="UP000777438">
    <property type="component" value="Unassembled WGS sequence"/>
</dbReference>
<dbReference type="Pfam" id="PF13639">
    <property type="entry name" value="zf-RING_2"/>
    <property type="match status" value="1"/>
</dbReference>
<feature type="compositionally biased region" description="Basic and acidic residues" evidence="5">
    <location>
        <begin position="338"/>
        <end position="349"/>
    </location>
</feature>
<gene>
    <name evidence="7" type="ORF">B0T10DRAFT_119032</name>
</gene>
<evidence type="ECO:0000256" key="1">
    <source>
        <dbReference type="ARBA" id="ARBA00022723"/>
    </source>
</evidence>
<feature type="domain" description="RING-type" evidence="6">
    <location>
        <begin position="226"/>
        <end position="274"/>
    </location>
</feature>
<feature type="compositionally biased region" description="Basic residues" evidence="5">
    <location>
        <begin position="136"/>
        <end position="146"/>
    </location>
</feature>
<dbReference type="GO" id="GO:0008270">
    <property type="term" value="F:zinc ion binding"/>
    <property type="evidence" value="ECO:0007669"/>
    <property type="project" value="UniProtKB-KW"/>
</dbReference>
<dbReference type="GO" id="GO:0044695">
    <property type="term" value="C:Dsc E3 ubiquitin ligase complex"/>
    <property type="evidence" value="ECO:0007669"/>
    <property type="project" value="TreeGrafter"/>
</dbReference>
<feature type="compositionally biased region" description="Polar residues" evidence="5">
    <location>
        <begin position="124"/>
        <end position="134"/>
    </location>
</feature>
<evidence type="ECO:0000256" key="4">
    <source>
        <dbReference type="PROSITE-ProRule" id="PRU00175"/>
    </source>
</evidence>
<protein>
    <recommendedName>
        <fullName evidence="6">RING-type domain-containing protein</fullName>
    </recommendedName>
</protein>
<dbReference type="EMBL" id="JAGPYM010000002">
    <property type="protein sequence ID" value="KAH6898780.1"/>
    <property type="molecule type" value="Genomic_DNA"/>
</dbReference>
<dbReference type="InterPro" id="IPR050731">
    <property type="entry name" value="HRD1_E3_ubiq-ligases"/>
</dbReference>
<dbReference type="InterPro" id="IPR001841">
    <property type="entry name" value="Znf_RING"/>
</dbReference>
<dbReference type="PROSITE" id="PS50089">
    <property type="entry name" value="ZF_RING_2"/>
    <property type="match status" value="1"/>
</dbReference>
<accession>A0A9P8WG10</accession>
<evidence type="ECO:0000259" key="6">
    <source>
        <dbReference type="PROSITE" id="PS50089"/>
    </source>
</evidence>
<dbReference type="GO" id="GO:0012505">
    <property type="term" value="C:endomembrane system"/>
    <property type="evidence" value="ECO:0007669"/>
    <property type="project" value="TreeGrafter"/>
</dbReference>
<feature type="compositionally biased region" description="Low complexity" evidence="5">
    <location>
        <begin position="354"/>
        <end position="379"/>
    </location>
</feature>
<feature type="compositionally biased region" description="Pro residues" evidence="5">
    <location>
        <begin position="32"/>
        <end position="51"/>
    </location>
</feature>
<evidence type="ECO:0000313" key="7">
    <source>
        <dbReference type="EMBL" id="KAH6898780.1"/>
    </source>
</evidence>
<dbReference type="SMART" id="SM00184">
    <property type="entry name" value="RING"/>
    <property type="match status" value="1"/>
</dbReference>
<dbReference type="GO" id="GO:0061630">
    <property type="term" value="F:ubiquitin protein ligase activity"/>
    <property type="evidence" value="ECO:0007669"/>
    <property type="project" value="TreeGrafter"/>
</dbReference>
<keyword evidence="8" id="KW-1185">Reference proteome</keyword>
<dbReference type="Gene3D" id="3.30.40.10">
    <property type="entry name" value="Zinc/RING finger domain, C3HC4 (zinc finger)"/>
    <property type="match status" value="1"/>
</dbReference>
<keyword evidence="1" id="KW-0479">Metal-binding</keyword>
<keyword evidence="3" id="KW-0862">Zinc</keyword>
<keyword evidence="2 4" id="KW-0863">Zinc-finger</keyword>
<dbReference type="SUPFAM" id="SSF57850">
    <property type="entry name" value="RING/U-box"/>
    <property type="match status" value="1"/>
</dbReference>
<evidence type="ECO:0000256" key="3">
    <source>
        <dbReference type="ARBA" id="ARBA00022833"/>
    </source>
</evidence>
<dbReference type="AlphaFoldDB" id="A0A9P8WG10"/>
<dbReference type="OrthoDB" id="8062037at2759"/>
<organism evidence="7 8">
    <name type="scientific">Thelonectria olida</name>
    <dbReference type="NCBI Taxonomy" id="1576542"/>
    <lineage>
        <taxon>Eukaryota</taxon>
        <taxon>Fungi</taxon>
        <taxon>Dikarya</taxon>
        <taxon>Ascomycota</taxon>
        <taxon>Pezizomycotina</taxon>
        <taxon>Sordariomycetes</taxon>
        <taxon>Hypocreomycetidae</taxon>
        <taxon>Hypocreales</taxon>
        <taxon>Nectriaceae</taxon>
        <taxon>Thelonectria</taxon>
    </lineage>
</organism>
<name>A0A9P8WG10_9HYPO</name>
<reference evidence="7 8" key="1">
    <citation type="journal article" date="2021" name="Nat. Commun.">
        <title>Genetic determinants of endophytism in the Arabidopsis root mycobiome.</title>
        <authorList>
            <person name="Mesny F."/>
            <person name="Miyauchi S."/>
            <person name="Thiergart T."/>
            <person name="Pickel B."/>
            <person name="Atanasova L."/>
            <person name="Karlsson M."/>
            <person name="Huettel B."/>
            <person name="Barry K.W."/>
            <person name="Haridas S."/>
            <person name="Chen C."/>
            <person name="Bauer D."/>
            <person name="Andreopoulos W."/>
            <person name="Pangilinan J."/>
            <person name="LaButti K."/>
            <person name="Riley R."/>
            <person name="Lipzen A."/>
            <person name="Clum A."/>
            <person name="Drula E."/>
            <person name="Henrissat B."/>
            <person name="Kohler A."/>
            <person name="Grigoriev I.V."/>
            <person name="Martin F.M."/>
            <person name="Hacquard S."/>
        </authorList>
    </citation>
    <scope>NUCLEOTIDE SEQUENCE [LARGE SCALE GENOMIC DNA]</scope>
    <source>
        <strain evidence="7 8">MPI-CAGE-CH-0241</strain>
    </source>
</reference>
<feature type="region of interest" description="Disordered" evidence="5">
    <location>
        <begin position="1"/>
        <end position="160"/>
    </location>
</feature>